<evidence type="ECO:0000259" key="11">
    <source>
        <dbReference type="PROSITE" id="PS51379"/>
    </source>
</evidence>
<evidence type="ECO:0000256" key="4">
    <source>
        <dbReference type="ARBA" id="ARBA00022723"/>
    </source>
</evidence>
<evidence type="ECO:0000313" key="12">
    <source>
        <dbReference type="EMBL" id="TSD64309.1"/>
    </source>
</evidence>
<keyword evidence="6" id="KW-0521">NADP</keyword>
<dbReference type="InterPro" id="IPR017900">
    <property type="entry name" value="4Fe4S_Fe_S_CS"/>
</dbReference>
<dbReference type="GO" id="GO:0046872">
    <property type="term" value="F:metal ion binding"/>
    <property type="evidence" value="ECO:0007669"/>
    <property type="project" value="UniProtKB-KW"/>
</dbReference>
<dbReference type="OrthoDB" id="289202at2"/>
<dbReference type="AlphaFoldDB" id="A0A554SD87"/>
<dbReference type="Pfam" id="PF00037">
    <property type="entry name" value="Fer4"/>
    <property type="match status" value="1"/>
</dbReference>
<keyword evidence="7" id="KW-0560">Oxidoreductase</keyword>
<dbReference type="PROSITE" id="PS00198">
    <property type="entry name" value="4FE4S_FER_1"/>
    <property type="match status" value="1"/>
</dbReference>
<protein>
    <recommendedName>
        <fullName evidence="2">ferredoxin--NADP(+) reductase</fullName>
        <ecNumber evidence="2">1.18.1.2</ecNumber>
    </recommendedName>
</protein>
<dbReference type="EC" id="1.18.1.2" evidence="2"/>
<keyword evidence="5" id="KW-0274">FAD</keyword>
<evidence type="ECO:0000256" key="5">
    <source>
        <dbReference type="ARBA" id="ARBA00022827"/>
    </source>
</evidence>
<reference evidence="12 13" key="1">
    <citation type="submission" date="2019-07" db="EMBL/GenBank/DDBJ databases">
        <authorList>
            <person name="Zhao L.H."/>
        </authorList>
    </citation>
    <scope>NUCLEOTIDE SEQUENCE [LARGE SCALE GENOMIC DNA]</scope>
    <source>
        <strain evidence="12 13">Co35</strain>
    </source>
</reference>
<dbReference type="GO" id="GO:0004324">
    <property type="term" value="F:ferredoxin-NADP+ reductase activity"/>
    <property type="evidence" value="ECO:0007669"/>
    <property type="project" value="UniProtKB-EC"/>
</dbReference>
<dbReference type="SUPFAM" id="SSF51971">
    <property type="entry name" value="Nucleotide-binding domain"/>
    <property type="match status" value="1"/>
</dbReference>
<dbReference type="InterPro" id="IPR055275">
    <property type="entry name" value="Ferredox_Rdtase"/>
</dbReference>
<evidence type="ECO:0000256" key="2">
    <source>
        <dbReference type="ARBA" id="ARBA00013223"/>
    </source>
</evidence>
<evidence type="ECO:0000256" key="9">
    <source>
        <dbReference type="ARBA" id="ARBA00023014"/>
    </source>
</evidence>
<name>A0A554SD87_9ACTN</name>
<dbReference type="SUPFAM" id="SSF54862">
    <property type="entry name" value="4Fe-4S ferredoxins"/>
    <property type="match status" value="1"/>
</dbReference>
<dbReference type="CDD" id="cd04410">
    <property type="entry name" value="DMSOR_beta-like"/>
    <property type="match status" value="1"/>
</dbReference>
<evidence type="ECO:0000256" key="1">
    <source>
        <dbReference type="ARBA" id="ARBA00001974"/>
    </source>
</evidence>
<sequence>MPYVITRSCCNDASCVPVCPVNCIHPTPDEPDYRTAEMLYIDPDVCIECGACMDVCPVSAIAPDYELPESMERYQQINARYYLDPENADYPQTANAPRKREWSGDWEGPLRVAVVGSGPSACYVAEELLETRGLEVNVDMFERLPVPFGLVRYGVAPDHQDTKVVAEQFGSLFRRSGFRLFLNVEIGADISFEQLQDRYHAVVYAVGAMRDRRLGIEGEDLPGSHPATDFVAWYNGHPDAADHEFDLSGERAVIIGNGNVALDVARVLTADIATLERSDIADHALEALRSSKIREVVVLGRRGPAEAAFTTPELLGLLATRGVHVRVEGAEGALREPADDIARLKAEVLDEAAATEPEDGDRTVTLRFLSSPAEMLGDSHVTGLRVGRNELVEEGGRTAAHPTGELEDLECGLVLRSVGYFGEPVPGLPFDADRGVVPNSEGKVVDPAGEWAGRAYVVGWIKRGPSGVIGTNKLCAQETVAALLHDVREGTIPAGLAVEEDLESLVPDRLDAAAWKRIDRHERAAGRPDGRPRVKTVRAEDLVQIGRGDA</sequence>
<gene>
    <name evidence="12" type="ORF">FNM00_07120</name>
</gene>
<dbReference type="InterPro" id="IPR023753">
    <property type="entry name" value="FAD/NAD-binding_dom"/>
</dbReference>
<keyword evidence="4" id="KW-0479">Metal-binding</keyword>
<comment type="caution">
    <text evidence="12">The sequence shown here is derived from an EMBL/GenBank/DDBJ whole genome shotgun (WGS) entry which is preliminary data.</text>
</comment>
<dbReference type="InterPro" id="IPR017896">
    <property type="entry name" value="4Fe4S_Fe-S-bd"/>
</dbReference>
<evidence type="ECO:0000256" key="8">
    <source>
        <dbReference type="ARBA" id="ARBA00023004"/>
    </source>
</evidence>
<dbReference type="InterPro" id="IPR036188">
    <property type="entry name" value="FAD/NAD-bd_sf"/>
</dbReference>
<accession>A0A554SD87</accession>
<dbReference type="Pfam" id="PF07992">
    <property type="entry name" value="Pyr_redox_2"/>
    <property type="match status" value="1"/>
</dbReference>
<dbReference type="Gene3D" id="3.30.70.20">
    <property type="match status" value="1"/>
</dbReference>
<dbReference type="PROSITE" id="PS51379">
    <property type="entry name" value="4FE4S_FER_2"/>
    <property type="match status" value="2"/>
</dbReference>
<dbReference type="PANTHER" id="PTHR48467:SF1">
    <property type="entry name" value="GLUTAMATE SYNTHASE 1 [NADH], CHLOROPLASTIC-LIKE"/>
    <property type="match status" value="1"/>
</dbReference>
<proteinExistence type="predicted"/>
<evidence type="ECO:0000256" key="7">
    <source>
        <dbReference type="ARBA" id="ARBA00023002"/>
    </source>
</evidence>
<comment type="cofactor">
    <cofactor evidence="1">
        <name>FAD</name>
        <dbReference type="ChEBI" id="CHEBI:57692"/>
    </cofactor>
</comment>
<feature type="domain" description="4Fe-4S ferredoxin-type" evidence="11">
    <location>
        <begin position="1"/>
        <end position="29"/>
    </location>
</feature>
<evidence type="ECO:0000256" key="10">
    <source>
        <dbReference type="ARBA" id="ARBA00047776"/>
    </source>
</evidence>
<keyword evidence="9" id="KW-0411">Iron-sulfur</keyword>
<dbReference type="EMBL" id="VLNT01000004">
    <property type="protein sequence ID" value="TSD64309.1"/>
    <property type="molecule type" value="Genomic_DNA"/>
</dbReference>
<dbReference type="RefSeq" id="WP_143912751.1">
    <property type="nucleotide sequence ID" value="NZ_VLNT01000004.1"/>
</dbReference>
<evidence type="ECO:0000313" key="13">
    <source>
        <dbReference type="Proteomes" id="UP000316988"/>
    </source>
</evidence>
<dbReference type="Gene3D" id="3.40.50.720">
    <property type="entry name" value="NAD(P)-binding Rossmann-like Domain"/>
    <property type="match status" value="1"/>
</dbReference>
<comment type="catalytic activity">
    <reaction evidence="10">
        <text>2 reduced [2Fe-2S]-[ferredoxin] + NADP(+) + H(+) = 2 oxidized [2Fe-2S]-[ferredoxin] + NADPH</text>
        <dbReference type="Rhea" id="RHEA:20125"/>
        <dbReference type="Rhea" id="RHEA-COMP:10000"/>
        <dbReference type="Rhea" id="RHEA-COMP:10001"/>
        <dbReference type="ChEBI" id="CHEBI:15378"/>
        <dbReference type="ChEBI" id="CHEBI:33737"/>
        <dbReference type="ChEBI" id="CHEBI:33738"/>
        <dbReference type="ChEBI" id="CHEBI:57783"/>
        <dbReference type="ChEBI" id="CHEBI:58349"/>
        <dbReference type="EC" id="1.18.1.2"/>
    </reaction>
</comment>
<dbReference type="Proteomes" id="UP000316988">
    <property type="component" value="Unassembled WGS sequence"/>
</dbReference>
<dbReference type="GO" id="GO:0051536">
    <property type="term" value="F:iron-sulfur cluster binding"/>
    <property type="evidence" value="ECO:0007669"/>
    <property type="project" value="UniProtKB-KW"/>
</dbReference>
<dbReference type="Gene3D" id="3.50.50.60">
    <property type="entry name" value="FAD/NAD(P)-binding domain"/>
    <property type="match status" value="1"/>
</dbReference>
<feature type="domain" description="4Fe-4S ferredoxin-type" evidence="11">
    <location>
        <begin position="37"/>
        <end position="66"/>
    </location>
</feature>
<keyword evidence="8" id="KW-0408">Iron</keyword>
<organism evidence="12 13">
    <name type="scientific">Aeromicrobium piscarium</name>
    <dbReference type="NCBI Taxonomy" id="2590901"/>
    <lineage>
        <taxon>Bacteria</taxon>
        <taxon>Bacillati</taxon>
        <taxon>Actinomycetota</taxon>
        <taxon>Actinomycetes</taxon>
        <taxon>Propionibacteriales</taxon>
        <taxon>Nocardioidaceae</taxon>
        <taxon>Aeromicrobium</taxon>
    </lineage>
</organism>
<dbReference type="PRINTS" id="PR00419">
    <property type="entry name" value="ADXRDTASE"/>
</dbReference>
<evidence type="ECO:0000256" key="3">
    <source>
        <dbReference type="ARBA" id="ARBA00022630"/>
    </source>
</evidence>
<keyword evidence="3" id="KW-0285">Flavoprotein</keyword>
<evidence type="ECO:0000256" key="6">
    <source>
        <dbReference type="ARBA" id="ARBA00022857"/>
    </source>
</evidence>
<keyword evidence="13" id="KW-1185">Reference proteome</keyword>
<dbReference type="PANTHER" id="PTHR48467">
    <property type="entry name" value="GLUTAMATE SYNTHASE 1 [NADH], CHLOROPLASTIC-LIKE"/>
    <property type="match status" value="1"/>
</dbReference>